<evidence type="ECO:0000256" key="1">
    <source>
        <dbReference type="SAM" id="MobiDB-lite"/>
    </source>
</evidence>
<sequence>MIGRRTPEQVAAAHHVRQQKRRDPAAEAKAREIKAEADARAKRRNP</sequence>
<name>A0ABY4PKS6_9ACTN</name>
<feature type="region of interest" description="Disordered" evidence="1">
    <location>
        <begin position="1"/>
        <end position="46"/>
    </location>
</feature>
<proteinExistence type="predicted"/>
<reference evidence="2 3" key="1">
    <citation type="submission" date="2022-05" db="EMBL/GenBank/DDBJ databases">
        <authorList>
            <person name="Zhou X."/>
            <person name="Li K."/>
            <person name="Man Y."/>
        </authorList>
    </citation>
    <scope>NUCLEOTIDE SEQUENCE [LARGE SCALE GENOMIC DNA]</scope>
    <source>
        <strain evidence="2 3">MS405</strain>
    </source>
</reference>
<evidence type="ECO:0000313" key="2">
    <source>
        <dbReference type="EMBL" id="UQT54383.1"/>
    </source>
</evidence>
<gene>
    <name evidence="2" type="ORF">M4V62_04370</name>
</gene>
<feature type="compositionally biased region" description="Basic and acidic residues" evidence="1">
    <location>
        <begin position="21"/>
        <end position="40"/>
    </location>
</feature>
<dbReference type="Proteomes" id="UP000829992">
    <property type="component" value="Chromosome"/>
</dbReference>
<keyword evidence="3" id="KW-1185">Reference proteome</keyword>
<organism evidence="2 3">
    <name type="scientific">Streptomyces durmitorensis</name>
    <dbReference type="NCBI Taxonomy" id="319947"/>
    <lineage>
        <taxon>Bacteria</taxon>
        <taxon>Bacillati</taxon>
        <taxon>Actinomycetota</taxon>
        <taxon>Actinomycetes</taxon>
        <taxon>Kitasatosporales</taxon>
        <taxon>Streptomycetaceae</taxon>
        <taxon>Streptomyces</taxon>
    </lineage>
</organism>
<dbReference type="RefSeq" id="WP_249585879.1">
    <property type="nucleotide sequence ID" value="NZ_BAAAQL010000002.1"/>
</dbReference>
<dbReference type="EMBL" id="CP097289">
    <property type="protein sequence ID" value="UQT54383.1"/>
    <property type="molecule type" value="Genomic_DNA"/>
</dbReference>
<protein>
    <submittedName>
        <fullName evidence="2">Uncharacterized protein</fullName>
    </submittedName>
</protein>
<evidence type="ECO:0000313" key="3">
    <source>
        <dbReference type="Proteomes" id="UP000829992"/>
    </source>
</evidence>
<accession>A0ABY4PKS6</accession>